<evidence type="ECO:0000256" key="5">
    <source>
        <dbReference type="ARBA" id="ARBA00023077"/>
    </source>
</evidence>
<dbReference type="InterPro" id="IPR010104">
    <property type="entry name" value="TonB_rcpt_bac"/>
</dbReference>
<feature type="domain" description="TonB-dependent receptor-like beta-barrel" evidence="11">
    <location>
        <begin position="462"/>
        <end position="910"/>
    </location>
</feature>
<dbReference type="PROSITE" id="PS52016">
    <property type="entry name" value="TONB_DEPENDENT_REC_3"/>
    <property type="match status" value="1"/>
</dbReference>
<keyword evidence="3 8" id="KW-1134">Transmembrane beta strand</keyword>
<dbReference type="InterPro" id="IPR036942">
    <property type="entry name" value="Beta-barrel_TonB_sf"/>
</dbReference>
<dbReference type="InterPro" id="IPR000531">
    <property type="entry name" value="Beta-barrel_TonB"/>
</dbReference>
<sequence length="943" mass="102380">MSRFPSGHASLAARYPDEHSQKEVLRGEVMGTVDGILRWSAALALSTTSAAYAQSTPAQSGEIEEVVVVGLRASLEAAAEIKQNSDLVMDSIVADDIGKFPDNTTAAALQRVPGVQVTVNDNNEIANPIIRGIPDILTTLDGREIFTGVGREFAFQDLPAEALAGADVFKSSNASLIEGGVAGVINLRLHKPFDFEQGWSGAVNTRGIYGDNVDKVSGTIGGLVSNRWNAGDGEMGALLNVSYSDIDFDRPISFNCDPRSGTQGPPGGAGAILPTCVGGLNQYGDYQRPQVNAAFQWKPSDELEIYADGIYTEYESRWETDFIFSDIFAAQNITNLTTTGRCDSYRVNDAGFQGSEGDPEADPPEPPDPVQSLCVGQAARFNNVPGLTSTQARDSGTDQYVIATGVRWNSGSWHFDGDVSYERSHTENRIIIVDIGKQVATVDVTIDDDKHGTTDMAGNPLGVADDFRFANSLFQDLNDAVGKQFAVAANGAYDLDGWLSQIQFGVRYADRDSTFRAFSGGPPAPGGNRATLVSSVDLPSNFLVRSPSSISYINGGQHWLTPTRNFLLDQTDTLRALYGAPPGDPDWDPTRNYDANEQAYAGYLQGKYLFEFGNGWQLDGLLGGRMVRTDREITGTGTITPAPTAEEPDPPAVLTPVTTDTSDDDFLPSFSARLKLSPDLQFRFSAARTMARPAFEDLNPGLTYEVPINANIRPNGFGGNPNLKSQRSDAFDLTVEYYFARSNYVSAALYYRDIKDRIVDAINPETIGGVTYNITRPRNVGSAELQGIELAGQMFFDFLPGFWSGFGAMANFTLADSEITTQDDVLEGEELQGVSKYSYNLGLLYEQSGVTGRLIYTHRSDYTEALLGGLLAPLGAGAQFNGVRDNGRLDFSLGYDFTDYLTVSIDGTNLTQARYYSYFGNESFPHDVRDDERTFGVSLRARF</sequence>
<protein>
    <submittedName>
        <fullName evidence="13">TonB-dependent receptor</fullName>
    </submittedName>
</protein>
<comment type="subcellular location">
    <subcellularLocation>
        <location evidence="1 8">Cell outer membrane</location>
        <topology evidence="1 8">Multi-pass membrane protein</topology>
    </subcellularLocation>
</comment>
<dbReference type="CDD" id="cd01347">
    <property type="entry name" value="ligand_gated_channel"/>
    <property type="match status" value="1"/>
</dbReference>
<dbReference type="InterPro" id="IPR037066">
    <property type="entry name" value="Plug_dom_sf"/>
</dbReference>
<evidence type="ECO:0000256" key="2">
    <source>
        <dbReference type="ARBA" id="ARBA00022448"/>
    </source>
</evidence>
<evidence type="ECO:0000259" key="12">
    <source>
        <dbReference type="Pfam" id="PF07715"/>
    </source>
</evidence>
<dbReference type="Pfam" id="PF00593">
    <property type="entry name" value="TonB_dep_Rec_b-barrel"/>
    <property type="match status" value="1"/>
</dbReference>
<keyword evidence="7 8" id="KW-0998">Cell outer membrane</keyword>
<evidence type="ECO:0000313" key="13">
    <source>
        <dbReference type="EMBL" id="GFE81902.1"/>
    </source>
</evidence>
<reference evidence="14" key="1">
    <citation type="submission" date="2020-01" db="EMBL/GenBank/DDBJ databases">
        <title>'Steroidobacter agaridevorans' sp. nov., agar-degrading bacteria isolated from rhizosphere soils.</title>
        <authorList>
            <person name="Ikenaga M."/>
            <person name="Kataoka M."/>
            <person name="Murouchi A."/>
            <person name="Katsuragi S."/>
            <person name="Sakai M."/>
        </authorList>
    </citation>
    <scope>NUCLEOTIDE SEQUENCE [LARGE SCALE GENOMIC DNA]</scope>
    <source>
        <strain evidence="14">YU21-B</strain>
    </source>
</reference>
<dbReference type="GO" id="GO:0009279">
    <property type="term" value="C:cell outer membrane"/>
    <property type="evidence" value="ECO:0007669"/>
    <property type="project" value="UniProtKB-SubCell"/>
</dbReference>
<keyword evidence="5 9" id="KW-0798">TonB box</keyword>
<dbReference type="Proteomes" id="UP000445000">
    <property type="component" value="Unassembled WGS sequence"/>
</dbReference>
<dbReference type="AlphaFoldDB" id="A0A829YGT3"/>
<evidence type="ECO:0000256" key="1">
    <source>
        <dbReference type="ARBA" id="ARBA00004571"/>
    </source>
</evidence>
<evidence type="ECO:0000256" key="8">
    <source>
        <dbReference type="PROSITE-ProRule" id="PRU01360"/>
    </source>
</evidence>
<dbReference type="Gene3D" id="2.40.170.20">
    <property type="entry name" value="TonB-dependent receptor, beta-barrel domain"/>
    <property type="match status" value="1"/>
</dbReference>
<dbReference type="InterPro" id="IPR012910">
    <property type="entry name" value="Plug_dom"/>
</dbReference>
<dbReference type="PANTHER" id="PTHR40980">
    <property type="entry name" value="PLUG DOMAIN-CONTAINING PROTEIN"/>
    <property type="match status" value="1"/>
</dbReference>
<keyword evidence="6 8" id="KW-0472">Membrane</keyword>
<keyword evidence="4 8" id="KW-0812">Transmembrane</keyword>
<dbReference type="EMBL" id="BLJN01000004">
    <property type="protein sequence ID" value="GFE81902.1"/>
    <property type="molecule type" value="Genomic_DNA"/>
</dbReference>
<evidence type="ECO:0000256" key="3">
    <source>
        <dbReference type="ARBA" id="ARBA00022452"/>
    </source>
</evidence>
<evidence type="ECO:0000313" key="14">
    <source>
        <dbReference type="Proteomes" id="UP000445000"/>
    </source>
</evidence>
<dbReference type="SUPFAM" id="SSF56935">
    <property type="entry name" value="Porins"/>
    <property type="match status" value="1"/>
</dbReference>
<feature type="region of interest" description="Disordered" evidence="10">
    <location>
        <begin position="349"/>
        <end position="370"/>
    </location>
</feature>
<dbReference type="Gene3D" id="2.170.130.10">
    <property type="entry name" value="TonB-dependent receptor, plug domain"/>
    <property type="match status" value="1"/>
</dbReference>
<proteinExistence type="inferred from homology"/>
<evidence type="ECO:0000256" key="7">
    <source>
        <dbReference type="ARBA" id="ARBA00023237"/>
    </source>
</evidence>
<name>A0A829YGT3_9GAMM</name>
<dbReference type="InterPro" id="IPR039426">
    <property type="entry name" value="TonB-dep_rcpt-like"/>
</dbReference>
<dbReference type="Pfam" id="PF07715">
    <property type="entry name" value="Plug"/>
    <property type="match status" value="1"/>
</dbReference>
<dbReference type="PANTHER" id="PTHR40980:SF3">
    <property type="entry name" value="TONB-DEPENDENT RECEPTOR-LIKE BETA-BARREL DOMAIN-CONTAINING PROTEIN"/>
    <property type="match status" value="1"/>
</dbReference>
<keyword evidence="13" id="KW-0675">Receptor</keyword>
<comment type="caution">
    <text evidence="13">The sequence shown here is derived from an EMBL/GenBank/DDBJ whole genome shotgun (WGS) entry which is preliminary data.</text>
</comment>
<evidence type="ECO:0000256" key="4">
    <source>
        <dbReference type="ARBA" id="ARBA00022692"/>
    </source>
</evidence>
<feature type="domain" description="TonB-dependent receptor plug" evidence="12">
    <location>
        <begin position="88"/>
        <end position="183"/>
    </location>
</feature>
<keyword evidence="14" id="KW-1185">Reference proteome</keyword>
<comment type="similarity">
    <text evidence="8 9">Belongs to the TonB-dependent receptor family.</text>
</comment>
<gene>
    <name evidence="13" type="primary">cirA_4</name>
    <name evidence="13" type="ORF">GCM10011487_39020</name>
</gene>
<organism evidence="13 14">
    <name type="scientific">Steroidobacter agaridevorans</name>
    <dbReference type="NCBI Taxonomy" id="2695856"/>
    <lineage>
        <taxon>Bacteria</taxon>
        <taxon>Pseudomonadati</taxon>
        <taxon>Pseudomonadota</taxon>
        <taxon>Gammaproteobacteria</taxon>
        <taxon>Steroidobacterales</taxon>
        <taxon>Steroidobacteraceae</taxon>
        <taxon>Steroidobacter</taxon>
    </lineage>
</organism>
<evidence type="ECO:0000259" key="11">
    <source>
        <dbReference type="Pfam" id="PF00593"/>
    </source>
</evidence>
<evidence type="ECO:0000256" key="9">
    <source>
        <dbReference type="RuleBase" id="RU003357"/>
    </source>
</evidence>
<dbReference type="NCBIfam" id="TIGR01782">
    <property type="entry name" value="TonB-Xanth-Caul"/>
    <property type="match status" value="1"/>
</dbReference>
<keyword evidence="2 8" id="KW-0813">Transport</keyword>
<evidence type="ECO:0000256" key="10">
    <source>
        <dbReference type="SAM" id="MobiDB-lite"/>
    </source>
</evidence>
<accession>A0A829YGT3</accession>
<evidence type="ECO:0000256" key="6">
    <source>
        <dbReference type="ARBA" id="ARBA00023136"/>
    </source>
</evidence>